<name>A0ACD4P188_9PSED</name>
<organism evidence="1 2">
    <name type="scientific">Pseudomonas fortuita</name>
    <dbReference type="NCBI Taxonomy" id="3233375"/>
    <lineage>
        <taxon>Bacteria</taxon>
        <taxon>Pseudomonadati</taxon>
        <taxon>Pseudomonadota</taxon>
        <taxon>Gammaproteobacteria</taxon>
        <taxon>Pseudomonadales</taxon>
        <taxon>Pseudomonadaceae</taxon>
        <taxon>Pseudomonas</taxon>
    </lineage>
</organism>
<gene>
    <name evidence="1" type="ORF">OZ911_16460</name>
</gene>
<protein>
    <submittedName>
        <fullName evidence="1">DUF2220 family protein</fullName>
    </submittedName>
</protein>
<sequence length="327" mass="36814">MLSLFVDKLILQPGKRVALTTLRTLWLDAYPEQVATPDRDQQLLAALALAQTQGVLRLPGPASFEKLGNPPMPKAVTLIREERRPQAIDYGAVSWLPEMGFWPNLSPGEQATAFMINEWLIRRRGRFMQVPLRERSLDILGDEKFLDSRARNGALFNGRMPLSAIGAMRVEHPLAYRPADAIGLPVLVVENHHTLWSLGEWNEQAKRYSAIVYGSGNTICASGLALVEVMREREAQRAEYFGDIDPEGLSIPLKFNRLHELQLSPGVFFQMLLEVGRRRELVMLPSGYESLATAWLPDLAEEVNTLWGEGFWLPQEGLGLEQLMRTS</sequence>
<proteinExistence type="predicted"/>
<accession>A0ACD4P188</accession>
<dbReference type="EMBL" id="CP114035">
    <property type="protein sequence ID" value="WAP61517.1"/>
    <property type="molecule type" value="Genomic_DNA"/>
</dbReference>
<reference evidence="1" key="1">
    <citation type="journal article" date="2024" name="Int. J. Syst. Evol. Microbiol.">
        <title>Pseudomonas fortuita sp. nov., isolated from the endosphere of a wild yam.</title>
        <authorList>
            <person name="Carlier A."/>
            <person name="Beaumel M."/>
            <person name="Moreau S."/>
            <person name="Acar T."/>
            <person name="Sana T.G."/>
            <person name="Cnockaert M."/>
            <person name="Vandamme P."/>
        </authorList>
    </citation>
    <scope>NUCLEOTIDE SEQUENCE</scope>
    <source>
        <strain evidence="1">GMI12077</strain>
    </source>
</reference>
<dbReference type="Proteomes" id="UP001163982">
    <property type="component" value="Chromosome"/>
</dbReference>
<evidence type="ECO:0000313" key="1">
    <source>
        <dbReference type="EMBL" id="WAP61517.1"/>
    </source>
</evidence>
<keyword evidence="2" id="KW-1185">Reference proteome</keyword>
<evidence type="ECO:0000313" key="2">
    <source>
        <dbReference type="Proteomes" id="UP001163982"/>
    </source>
</evidence>